<comment type="caution">
    <text evidence="1">The sequence shown here is derived from an EMBL/GenBank/DDBJ whole genome shotgun (WGS) entry which is preliminary data.</text>
</comment>
<reference evidence="1 2" key="1">
    <citation type="journal article" date="2019" name="Appl. Microbiol. Biotechnol.">
        <title>Genome sequence of Isaria javanica and comparative genome analysis insights into family S53 peptidase evolution in fungal entomopathogens.</title>
        <authorList>
            <person name="Lin R."/>
            <person name="Zhang X."/>
            <person name="Xin B."/>
            <person name="Zou M."/>
            <person name="Gao Y."/>
            <person name="Qin F."/>
            <person name="Hu Q."/>
            <person name="Xie B."/>
            <person name="Cheng X."/>
        </authorList>
    </citation>
    <scope>NUCLEOTIDE SEQUENCE [LARGE SCALE GENOMIC DNA]</scope>
    <source>
        <strain evidence="1 2">IJ1G</strain>
    </source>
</reference>
<evidence type="ECO:0000313" key="2">
    <source>
        <dbReference type="Proteomes" id="UP000315783"/>
    </source>
</evidence>
<dbReference type="AlphaFoldDB" id="A0A545VAY6"/>
<accession>A0A545VAY6</accession>
<gene>
    <name evidence="1" type="ORF">IF1G_02976</name>
</gene>
<dbReference type="Proteomes" id="UP000315783">
    <property type="component" value="Unassembled WGS sequence"/>
</dbReference>
<dbReference type="EMBL" id="SPUK01000003">
    <property type="protein sequence ID" value="TQV98896.1"/>
    <property type="molecule type" value="Genomic_DNA"/>
</dbReference>
<sequence>MCLFIVDSCKIDEICPSNCALLVSNTCIHGAMSRWIMVNVLTWATQYSARTQVSSPVGESICTTGARGVWTCPGSPTSPATDLCTSTYLPLQVCATVAGTNE</sequence>
<organism evidence="1 2">
    <name type="scientific">Cordyceps javanica</name>
    <dbReference type="NCBI Taxonomy" id="43265"/>
    <lineage>
        <taxon>Eukaryota</taxon>
        <taxon>Fungi</taxon>
        <taxon>Dikarya</taxon>
        <taxon>Ascomycota</taxon>
        <taxon>Pezizomycotina</taxon>
        <taxon>Sordariomycetes</taxon>
        <taxon>Hypocreomycetidae</taxon>
        <taxon>Hypocreales</taxon>
        <taxon>Cordycipitaceae</taxon>
        <taxon>Cordyceps</taxon>
    </lineage>
</organism>
<evidence type="ECO:0000313" key="1">
    <source>
        <dbReference type="EMBL" id="TQV98896.1"/>
    </source>
</evidence>
<name>A0A545VAY6_9HYPO</name>
<proteinExistence type="predicted"/>
<protein>
    <submittedName>
        <fullName evidence="1">Uncharacterized protein</fullName>
    </submittedName>
</protein>
<keyword evidence="2" id="KW-1185">Reference proteome</keyword>